<accession>A0A6H0TCF0</accession>
<dbReference type="Proteomes" id="UP000501374">
    <property type="component" value="Chromosome"/>
</dbReference>
<protein>
    <submittedName>
        <fullName evidence="1">DUF3954 domain-containing protein</fullName>
    </submittedName>
</protein>
<sequence>MKVEIDVTCNVIMIVKNGVVKQITPPVTGYGEQVVVWVGGKVDRVITTFTEKIK</sequence>
<evidence type="ECO:0000313" key="2">
    <source>
        <dbReference type="Proteomes" id="UP000501374"/>
    </source>
</evidence>
<dbReference type="AlphaFoldDB" id="A0A6H0TCF0"/>
<dbReference type="EMBL" id="CP035727">
    <property type="protein sequence ID" value="QIW18552.1"/>
    <property type="molecule type" value="Genomic_DNA"/>
</dbReference>
<name>A0A6H0TCF0_BACTU</name>
<proteinExistence type="predicted"/>
<dbReference type="RefSeq" id="WP_172553420.1">
    <property type="nucleotide sequence ID" value="NZ_CP035727.2"/>
</dbReference>
<dbReference type="InterPro" id="IPR025017">
    <property type="entry name" value="DUF3954"/>
</dbReference>
<dbReference type="Pfam" id="PF13128">
    <property type="entry name" value="DUF3954"/>
    <property type="match status" value="1"/>
</dbReference>
<organism evidence="1 2">
    <name type="scientific">Bacillus thuringiensis serovar andalousiensis</name>
    <dbReference type="NCBI Taxonomy" id="257985"/>
    <lineage>
        <taxon>Bacteria</taxon>
        <taxon>Bacillati</taxon>
        <taxon>Bacillota</taxon>
        <taxon>Bacilli</taxon>
        <taxon>Bacillales</taxon>
        <taxon>Bacillaceae</taxon>
        <taxon>Bacillus</taxon>
        <taxon>Bacillus cereus group</taxon>
    </lineage>
</organism>
<gene>
    <name evidence="1" type="ORF">EVG22_08775</name>
</gene>
<evidence type="ECO:0000313" key="1">
    <source>
        <dbReference type="EMBL" id="QIW18552.1"/>
    </source>
</evidence>
<reference evidence="2" key="1">
    <citation type="submission" date="2019-02" db="EMBL/GenBank/DDBJ databases">
        <title>Structural and Functional analysis of Lanthipeptide from Bacillus thuringiensis serovar andalousiensis B23193.</title>
        <authorList>
            <person name="Andreeva J.V."/>
            <person name="Grigoreva A."/>
        </authorList>
    </citation>
    <scope>NUCLEOTIDE SEQUENCE [LARGE SCALE GENOMIC DNA]</scope>
    <source>
        <strain evidence="2">B23193</strain>
    </source>
</reference>